<accession>A0A1I5ZGG2</accession>
<dbReference type="EMBL" id="FOWC01000015">
    <property type="protein sequence ID" value="SFQ55542.1"/>
    <property type="molecule type" value="Genomic_DNA"/>
</dbReference>
<evidence type="ECO:0008006" key="3">
    <source>
        <dbReference type="Google" id="ProtNLM"/>
    </source>
</evidence>
<protein>
    <recommendedName>
        <fullName evidence="3">MFS transporter</fullName>
    </recommendedName>
</protein>
<dbReference type="AlphaFoldDB" id="A0A1I5ZGG2"/>
<name>A0A1I5ZGG2_9PSEU</name>
<evidence type="ECO:0000313" key="2">
    <source>
        <dbReference type="Proteomes" id="UP000199137"/>
    </source>
</evidence>
<dbReference type="STRING" id="112413.SAMN05421854_11558"/>
<reference evidence="1 2" key="1">
    <citation type="submission" date="2016-10" db="EMBL/GenBank/DDBJ databases">
        <authorList>
            <person name="de Groot N.N."/>
        </authorList>
    </citation>
    <scope>NUCLEOTIDE SEQUENCE [LARGE SCALE GENOMIC DNA]</scope>
    <source>
        <strain evidence="1 2">DSM 44637</strain>
    </source>
</reference>
<organism evidence="1 2">
    <name type="scientific">Amycolatopsis rubida</name>
    <dbReference type="NCBI Taxonomy" id="112413"/>
    <lineage>
        <taxon>Bacteria</taxon>
        <taxon>Bacillati</taxon>
        <taxon>Actinomycetota</taxon>
        <taxon>Actinomycetes</taxon>
        <taxon>Pseudonocardiales</taxon>
        <taxon>Pseudonocardiaceae</taxon>
        <taxon>Amycolatopsis</taxon>
    </lineage>
</organism>
<dbReference type="RefSeq" id="WP_143132606.1">
    <property type="nucleotide sequence ID" value="NZ_FOWC01000015.1"/>
</dbReference>
<sequence>MATVATPSGVASCRLPGRSPAVLTTDCRGDVGLSISVTVAHLAVYGSYTVTVPSRLSIPDEARYTGISLCYHVAALLRSGLIPILVSTLVASAGGDFWPAATALVIASLITTAELTRASSGGRWLSG</sequence>
<proteinExistence type="predicted"/>
<dbReference type="Proteomes" id="UP000199137">
    <property type="component" value="Unassembled WGS sequence"/>
</dbReference>
<gene>
    <name evidence="1" type="ORF">SAMN05421854_11558</name>
</gene>
<evidence type="ECO:0000313" key="1">
    <source>
        <dbReference type="EMBL" id="SFQ55542.1"/>
    </source>
</evidence>